<dbReference type="InterPro" id="IPR015797">
    <property type="entry name" value="NUDIX_hydrolase-like_dom_sf"/>
</dbReference>
<evidence type="ECO:0000259" key="3">
    <source>
        <dbReference type="PROSITE" id="PS51462"/>
    </source>
</evidence>
<evidence type="ECO:0000256" key="1">
    <source>
        <dbReference type="ARBA" id="ARBA00001946"/>
    </source>
</evidence>
<evidence type="ECO:0000313" key="4">
    <source>
        <dbReference type="EMBL" id="MFD1248747.1"/>
    </source>
</evidence>
<reference evidence="5" key="1">
    <citation type="journal article" date="2019" name="Int. J. Syst. Evol. Microbiol.">
        <title>The Global Catalogue of Microorganisms (GCM) 10K type strain sequencing project: providing services to taxonomists for standard genome sequencing and annotation.</title>
        <authorList>
            <consortium name="The Broad Institute Genomics Platform"/>
            <consortium name="The Broad Institute Genome Sequencing Center for Infectious Disease"/>
            <person name="Wu L."/>
            <person name="Ma J."/>
        </authorList>
    </citation>
    <scope>NUCLEOTIDE SEQUENCE [LARGE SCALE GENOMIC DNA]</scope>
    <source>
        <strain evidence="5">CCUG 52478</strain>
    </source>
</reference>
<keyword evidence="2" id="KW-0378">Hydrolase</keyword>
<sequence length="162" mass="17700">MTVQDPATGKTRFVVVPASYVFLLRESSDGAGTEVLLQLRQNTGYMDAHWAAAAAGHVERAETAEDAARREALEEIGVADLDLRFATAMQRTAHDLPIDERIDFFFTAHAWSGEPRIVEPAKCADLRWFPLSALPTPVVPHEAVVLAGLRDGDLPGLTHHGF</sequence>
<dbReference type="SUPFAM" id="SSF55811">
    <property type="entry name" value="Nudix"/>
    <property type="match status" value="1"/>
</dbReference>
<evidence type="ECO:0000313" key="5">
    <source>
        <dbReference type="Proteomes" id="UP001597229"/>
    </source>
</evidence>
<dbReference type="PANTHER" id="PTHR43046:SF16">
    <property type="entry name" value="ADP-RIBOSE PYROPHOSPHATASE YJHB-RELATED"/>
    <property type="match status" value="1"/>
</dbReference>
<dbReference type="PROSITE" id="PS51462">
    <property type="entry name" value="NUDIX"/>
    <property type="match status" value="1"/>
</dbReference>
<dbReference type="Pfam" id="PF00293">
    <property type="entry name" value="NUDIX"/>
    <property type="match status" value="1"/>
</dbReference>
<organism evidence="4 5">
    <name type="scientific">Nocardioides ginsengisoli</name>
    <dbReference type="NCBI Taxonomy" id="363868"/>
    <lineage>
        <taxon>Bacteria</taxon>
        <taxon>Bacillati</taxon>
        <taxon>Actinomycetota</taxon>
        <taxon>Actinomycetes</taxon>
        <taxon>Propionibacteriales</taxon>
        <taxon>Nocardioidaceae</taxon>
        <taxon>Nocardioides</taxon>
    </lineage>
</organism>
<dbReference type="EMBL" id="JBHTLX010000017">
    <property type="protein sequence ID" value="MFD1248747.1"/>
    <property type="molecule type" value="Genomic_DNA"/>
</dbReference>
<proteinExistence type="predicted"/>
<dbReference type="InterPro" id="IPR000086">
    <property type="entry name" value="NUDIX_hydrolase_dom"/>
</dbReference>
<dbReference type="Gene3D" id="3.90.79.10">
    <property type="entry name" value="Nucleoside Triphosphate Pyrophosphohydrolase"/>
    <property type="match status" value="1"/>
</dbReference>
<dbReference type="CDD" id="cd04683">
    <property type="entry name" value="NUDIX_Hydrolase"/>
    <property type="match status" value="1"/>
</dbReference>
<dbReference type="PROSITE" id="PS00893">
    <property type="entry name" value="NUDIX_BOX"/>
    <property type="match status" value="1"/>
</dbReference>
<comment type="cofactor">
    <cofactor evidence="1">
        <name>Mg(2+)</name>
        <dbReference type="ChEBI" id="CHEBI:18420"/>
    </cofactor>
</comment>
<keyword evidence="5" id="KW-1185">Reference proteome</keyword>
<dbReference type="RefSeq" id="WP_367919198.1">
    <property type="nucleotide sequence ID" value="NZ_BAABAC010000020.1"/>
</dbReference>
<comment type="caution">
    <text evidence="4">The sequence shown here is derived from an EMBL/GenBank/DDBJ whole genome shotgun (WGS) entry which is preliminary data.</text>
</comment>
<name>A0ABW3W3E2_9ACTN</name>
<dbReference type="InterPro" id="IPR020084">
    <property type="entry name" value="NUDIX_hydrolase_CS"/>
</dbReference>
<evidence type="ECO:0000256" key="2">
    <source>
        <dbReference type="ARBA" id="ARBA00022801"/>
    </source>
</evidence>
<protein>
    <submittedName>
        <fullName evidence="4">NUDIX domain-containing protein</fullName>
    </submittedName>
</protein>
<feature type="domain" description="Nudix hydrolase" evidence="3">
    <location>
        <begin position="14"/>
        <end position="151"/>
    </location>
</feature>
<dbReference type="PANTHER" id="PTHR43046">
    <property type="entry name" value="GDP-MANNOSE MANNOSYL HYDROLASE"/>
    <property type="match status" value="1"/>
</dbReference>
<dbReference type="Proteomes" id="UP001597229">
    <property type="component" value="Unassembled WGS sequence"/>
</dbReference>
<gene>
    <name evidence="4" type="ORF">ACFQ3F_13185</name>
</gene>
<accession>A0ABW3W3E2</accession>